<feature type="repeat" description="WD" evidence="3">
    <location>
        <begin position="375"/>
        <end position="415"/>
    </location>
</feature>
<feature type="binding site" evidence="4">
    <location>
        <position position="66"/>
    </location>
    <ligand>
        <name>ATP</name>
        <dbReference type="ChEBI" id="CHEBI:30616"/>
    </ligand>
</feature>
<feature type="domain" description="Protein kinase" evidence="6">
    <location>
        <begin position="36"/>
        <end position="296"/>
    </location>
</feature>
<evidence type="ECO:0000313" key="7">
    <source>
        <dbReference type="EMBL" id="CAD5935058.1"/>
    </source>
</evidence>
<keyword evidence="4" id="KW-0547">Nucleotide-binding</keyword>
<dbReference type="InterPro" id="IPR001680">
    <property type="entry name" value="WD40_rpt"/>
</dbReference>
<dbReference type="GO" id="GO:0004672">
    <property type="term" value="F:protein kinase activity"/>
    <property type="evidence" value="ECO:0007669"/>
    <property type="project" value="InterPro"/>
</dbReference>
<protein>
    <submittedName>
        <fullName evidence="7">WD repeat-containing protein alr3466</fullName>
    </submittedName>
</protein>
<name>A0A9W4D250_9CYAN</name>
<evidence type="ECO:0000256" key="1">
    <source>
        <dbReference type="ARBA" id="ARBA00022574"/>
    </source>
</evidence>
<feature type="region of interest" description="Disordered" evidence="5">
    <location>
        <begin position="300"/>
        <end position="326"/>
    </location>
</feature>
<dbReference type="Gene3D" id="2.130.10.10">
    <property type="entry name" value="YVTN repeat-like/Quinoprotein amine dehydrogenase"/>
    <property type="match status" value="4"/>
</dbReference>
<dbReference type="GO" id="GO:0005524">
    <property type="term" value="F:ATP binding"/>
    <property type="evidence" value="ECO:0007669"/>
    <property type="project" value="UniProtKB-UniRule"/>
</dbReference>
<dbReference type="PROSITE" id="PS00107">
    <property type="entry name" value="PROTEIN_KINASE_ATP"/>
    <property type="match status" value="1"/>
</dbReference>
<dbReference type="PANTHER" id="PTHR22847:SF637">
    <property type="entry name" value="WD REPEAT DOMAIN 5B"/>
    <property type="match status" value="1"/>
</dbReference>
<keyword evidence="4" id="KW-0067">ATP-binding</keyword>
<dbReference type="PROSITE" id="PS50011">
    <property type="entry name" value="PROTEIN_KINASE_DOM"/>
    <property type="match status" value="1"/>
</dbReference>
<evidence type="ECO:0000259" key="6">
    <source>
        <dbReference type="PROSITE" id="PS50011"/>
    </source>
</evidence>
<dbReference type="Gene3D" id="1.10.510.10">
    <property type="entry name" value="Transferase(Phosphotransferase) domain 1"/>
    <property type="match status" value="1"/>
</dbReference>
<dbReference type="CDD" id="cd00200">
    <property type="entry name" value="WD40"/>
    <property type="match status" value="1"/>
</dbReference>
<gene>
    <name evidence="7" type="ORF">NO713_01540</name>
</gene>
<feature type="repeat" description="WD" evidence="3">
    <location>
        <begin position="333"/>
        <end position="374"/>
    </location>
</feature>
<dbReference type="InterPro" id="IPR011009">
    <property type="entry name" value="Kinase-like_dom_sf"/>
</dbReference>
<feature type="compositionally biased region" description="Pro residues" evidence="5">
    <location>
        <begin position="306"/>
        <end position="319"/>
    </location>
</feature>
<keyword evidence="1 3" id="KW-0853">WD repeat</keyword>
<dbReference type="PROSITE" id="PS00678">
    <property type="entry name" value="WD_REPEATS_1"/>
    <property type="match status" value="5"/>
</dbReference>
<dbReference type="InterPro" id="IPR017441">
    <property type="entry name" value="Protein_kinase_ATP_BS"/>
</dbReference>
<evidence type="ECO:0000256" key="5">
    <source>
        <dbReference type="SAM" id="MobiDB-lite"/>
    </source>
</evidence>
<keyword evidence="8" id="KW-1185">Reference proteome</keyword>
<dbReference type="InterPro" id="IPR000719">
    <property type="entry name" value="Prot_kinase_dom"/>
</dbReference>
<evidence type="ECO:0000313" key="8">
    <source>
        <dbReference type="Proteomes" id="UP001153719"/>
    </source>
</evidence>
<dbReference type="PROSITE" id="PS50294">
    <property type="entry name" value="WD_REPEATS_REGION"/>
    <property type="match status" value="7"/>
</dbReference>
<evidence type="ECO:0000256" key="3">
    <source>
        <dbReference type="PROSITE-ProRule" id="PRU00221"/>
    </source>
</evidence>
<sequence>MKCCINPQCPNPDNPDNTVYCQSCGVKIPDLLRGRFRMIKLLGQGGFGRTYLAEDIDKLNEKCVVKQFVPMIQGTAGLQKALELFEREAKQLQQLGHHSQIPALSAYFSENNQLYLIQQYIEGETLDKILQKQGVWTEQQVKELLTSLLPVLEFIHQQKVIHRDLKPDNIMRRRNGEYVLIDFGVAKDLSATVVYTQVGTRVGSDGYASREQMQGGEAYPASDLYSLGATCFYLLTKISPLELWLDDGYSWTKNWQKYVKQNLSPEFKKVLDQLLKKDMGDRYSSADQVLQNLQIIRPQPAQKSSTPPPPPSTPQPTPSPQVSSQNAALVATLTGHSNYVESVAFSPDGRTLASGSDDNTIKLWDVQNRRQIATLTGHSSPVLSVAFSPDGRTLASGSYKTIKLWDVQNQREIATLTGHSDYVWSVAFSPDGRTLASGSWDKTIKLWDVSRKRQIATLTRHSGWVRSVAFRPDGWMLASGSFDNTIKLWDVQNRQEIATLTEHSDYVYSVAFRPDGWMLASGSDDNTIKLWDVQNRRQIATLTGHSNPVWSVAFSPDGRTLASGSCDKTIKLWDVQGQQQIATLTLTGHSDYVYSVVFSPDGRMLASGSWDSTIKLWRAR</sequence>
<feature type="repeat" description="WD" evidence="3">
    <location>
        <begin position="458"/>
        <end position="499"/>
    </location>
</feature>
<feature type="repeat" description="WD" evidence="3">
    <location>
        <begin position="542"/>
        <end position="583"/>
    </location>
</feature>
<dbReference type="PANTHER" id="PTHR22847">
    <property type="entry name" value="WD40 REPEAT PROTEIN"/>
    <property type="match status" value="1"/>
</dbReference>
<dbReference type="PROSITE" id="PS50082">
    <property type="entry name" value="WD_REPEATS_2"/>
    <property type="match status" value="7"/>
</dbReference>
<dbReference type="Pfam" id="PF25173">
    <property type="entry name" value="Beta-prop_WDR3_1st"/>
    <property type="match status" value="1"/>
</dbReference>
<accession>A0A9W4D250</accession>
<organism evidence="7 8">
    <name type="scientific">Planktothrix pseudagardhii</name>
    <dbReference type="NCBI Taxonomy" id="132604"/>
    <lineage>
        <taxon>Bacteria</taxon>
        <taxon>Bacillati</taxon>
        <taxon>Cyanobacteriota</taxon>
        <taxon>Cyanophyceae</taxon>
        <taxon>Oscillatoriophycideae</taxon>
        <taxon>Oscillatoriales</taxon>
        <taxon>Microcoleaceae</taxon>
        <taxon>Planktothrix</taxon>
    </lineage>
</organism>
<dbReference type="SMART" id="SM00220">
    <property type="entry name" value="S_TKc"/>
    <property type="match status" value="1"/>
</dbReference>
<evidence type="ECO:0000256" key="2">
    <source>
        <dbReference type="ARBA" id="ARBA00022737"/>
    </source>
</evidence>
<dbReference type="Proteomes" id="UP001153719">
    <property type="component" value="Chromosome"/>
</dbReference>
<dbReference type="AlphaFoldDB" id="A0A9W4D250"/>
<dbReference type="PRINTS" id="PR00320">
    <property type="entry name" value="GPROTEINBRPT"/>
</dbReference>
<dbReference type="InterPro" id="IPR020472">
    <property type="entry name" value="WD40_PAC1"/>
</dbReference>
<dbReference type="Pfam" id="PF00069">
    <property type="entry name" value="Pkinase"/>
    <property type="match status" value="1"/>
</dbReference>
<evidence type="ECO:0000256" key="4">
    <source>
        <dbReference type="PROSITE-ProRule" id="PRU10141"/>
    </source>
</evidence>
<dbReference type="EMBL" id="LR882967">
    <property type="protein sequence ID" value="CAD5935058.1"/>
    <property type="molecule type" value="Genomic_DNA"/>
</dbReference>
<dbReference type="InterPro" id="IPR036322">
    <property type="entry name" value="WD40_repeat_dom_sf"/>
</dbReference>
<feature type="repeat" description="WD" evidence="3">
    <location>
        <begin position="416"/>
        <end position="457"/>
    </location>
</feature>
<dbReference type="NCBIfam" id="NF045510">
    <property type="entry name" value="4Cys_prefix_kin"/>
    <property type="match status" value="1"/>
</dbReference>
<dbReference type="Gene3D" id="3.30.200.20">
    <property type="entry name" value="Phosphorylase Kinase, domain 1"/>
    <property type="match status" value="1"/>
</dbReference>
<feature type="repeat" description="WD" evidence="3">
    <location>
        <begin position="500"/>
        <end position="541"/>
    </location>
</feature>
<dbReference type="Pfam" id="PF00400">
    <property type="entry name" value="WD40"/>
    <property type="match status" value="2"/>
</dbReference>
<proteinExistence type="predicted"/>
<feature type="repeat" description="WD" evidence="3">
    <location>
        <begin position="586"/>
        <end position="620"/>
    </location>
</feature>
<dbReference type="InterPro" id="IPR015943">
    <property type="entry name" value="WD40/YVTN_repeat-like_dom_sf"/>
</dbReference>
<dbReference type="KEGG" id="ppsu:NO713_01540"/>
<reference evidence="7" key="1">
    <citation type="submission" date="2020-09" db="EMBL/GenBank/DDBJ databases">
        <authorList>
            <person name="Blom J."/>
        </authorList>
    </citation>
    <scope>NUCLEOTIDE SEQUENCE</scope>
    <source>
        <strain evidence="7">No.713</strain>
    </source>
</reference>
<dbReference type="SUPFAM" id="SSF56112">
    <property type="entry name" value="Protein kinase-like (PK-like)"/>
    <property type="match status" value="1"/>
</dbReference>
<keyword evidence="2" id="KW-0677">Repeat</keyword>
<dbReference type="InterPro" id="IPR019775">
    <property type="entry name" value="WD40_repeat_CS"/>
</dbReference>
<dbReference type="SMART" id="SM00320">
    <property type="entry name" value="WD40"/>
    <property type="match status" value="7"/>
</dbReference>
<dbReference type="SUPFAM" id="SSF50978">
    <property type="entry name" value="WD40 repeat-like"/>
    <property type="match status" value="1"/>
</dbReference>
<dbReference type="CDD" id="cd14014">
    <property type="entry name" value="STKc_PknB_like"/>
    <property type="match status" value="1"/>
</dbReference>
<dbReference type="RefSeq" id="WP_254173461.1">
    <property type="nucleotide sequence ID" value="NZ_LR882967.1"/>
</dbReference>